<comment type="caution">
    <text evidence="11">The sequence shown here is derived from an EMBL/GenBank/DDBJ whole genome shotgun (WGS) entry which is preliminary data.</text>
</comment>
<dbReference type="SMART" id="SM00091">
    <property type="entry name" value="PAS"/>
    <property type="match status" value="2"/>
</dbReference>
<dbReference type="PANTHER" id="PTHR44757:SF2">
    <property type="entry name" value="BIOFILM ARCHITECTURE MAINTENANCE PROTEIN MBAA"/>
    <property type="match status" value="1"/>
</dbReference>
<feature type="transmembrane region" description="Helical" evidence="5">
    <location>
        <begin position="62"/>
        <end position="83"/>
    </location>
</feature>
<name>A0A1T2CKQ6_SOVGS</name>
<dbReference type="Pfam" id="PF13426">
    <property type="entry name" value="PAS_9"/>
    <property type="match status" value="1"/>
</dbReference>
<evidence type="ECO:0000259" key="6">
    <source>
        <dbReference type="PROSITE" id="PS50112"/>
    </source>
</evidence>
<dbReference type="PROSITE" id="PS50887">
    <property type="entry name" value="GGDEF"/>
    <property type="match status" value="1"/>
</dbReference>
<dbReference type="Gene3D" id="3.20.20.450">
    <property type="entry name" value="EAL domain"/>
    <property type="match status" value="1"/>
</dbReference>
<dbReference type="SUPFAM" id="SSF55785">
    <property type="entry name" value="PYP-like sensor domain (PAS domain)"/>
    <property type="match status" value="2"/>
</dbReference>
<evidence type="ECO:0000256" key="2">
    <source>
        <dbReference type="ARBA" id="ARBA00012282"/>
    </source>
</evidence>
<dbReference type="PROSITE" id="PS50112">
    <property type="entry name" value="PAS"/>
    <property type="match status" value="1"/>
</dbReference>
<feature type="transmembrane region" description="Helical" evidence="5">
    <location>
        <begin position="95"/>
        <end position="115"/>
    </location>
</feature>
<protein>
    <recommendedName>
        <fullName evidence="2">cyclic-guanylate-specific phosphodiesterase</fullName>
        <ecNumber evidence="2">3.1.4.52</ecNumber>
    </recommendedName>
</protein>
<dbReference type="InterPro" id="IPR000014">
    <property type="entry name" value="PAS"/>
</dbReference>
<dbReference type="InterPro" id="IPR029787">
    <property type="entry name" value="Nucleotide_cyclase"/>
</dbReference>
<dbReference type="RefSeq" id="WP_078459037.1">
    <property type="nucleotide sequence ID" value="NZ_MPNX01000004.1"/>
</dbReference>
<evidence type="ECO:0000256" key="4">
    <source>
        <dbReference type="ARBA" id="ARBA00051114"/>
    </source>
</evidence>
<keyword evidence="3" id="KW-0973">c-di-GMP</keyword>
<dbReference type="CDD" id="cd01949">
    <property type="entry name" value="GGDEF"/>
    <property type="match status" value="1"/>
</dbReference>
<dbReference type="NCBIfam" id="TIGR00229">
    <property type="entry name" value="sensory_box"/>
    <property type="match status" value="2"/>
</dbReference>
<dbReference type="GO" id="GO:0071732">
    <property type="term" value="P:cellular response to nitric oxide"/>
    <property type="evidence" value="ECO:0007669"/>
    <property type="project" value="UniProtKB-ARBA"/>
</dbReference>
<dbReference type="AlphaFoldDB" id="A0A1T2CKQ6"/>
<gene>
    <name evidence="11" type="ORF">BOV88_03955</name>
</gene>
<dbReference type="Pfam" id="PF00563">
    <property type="entry name" value="EAL"/>
    <property type="match status" value="1"/>
</dbReference>
<accession>A0A1T2CKQ6</accession>
<organism evidence="11 12">
    <name type="scientific">Solemya velum gill symbiont</name>
    <dbReference type="NCBI Taxonomy" id="2340"/>
    <lineage>
        <taxon>Bacteria</taxon>
        <taxon>Pseudomonadati</taxon>
        <taxon>Pseudomonadota</taxon>
        <taxon>Gammaproteobacteria</taxon>
        <taxon>sulfur-oxidizing symbionts</taxon>
    </lineage>
</organism>
<feature type="transmembrane region" description="Helical" evidence="5">
    <location>
        <begin position="20"/>
        <end position="42"/>
    </location>
</feature>
<dbReference type="Gene3D" id="3.30.70.270">
    <property type="match status" value="1"/>
</dbReference>
<evidence type="ECO:0000256" key="5">
    <source>
        <dbReference type="PROSITE-ProRule" id="PRU00244"/>
    </source>
</evidence>
<keyword evidence="5" id="KW-0812">Transmembrane</keyword>
<dbReference type="PANTHER" id="PTHR44757">
    <property type="entry name" value="DIGUANYLATE CYCLASE DGCP"/>
    <property type="match status" value="1"/>
</dbReference>
<evidence type="ECO:0000259" key="8">
    <source>
        <dbReference type="PROSITE" id="PS50883"/>
    </source>
</evidence>
<evidence type="ECO:0000313" key="12">
    <source>
        <dbReference type="Proteomes" id="UP000190962"/>
    </source>
</evidence>
<dbReference type="Pfam" id="PF03707">
    <property type="entry name" value="MHYT"/>
    <property type="match status" value="2"/>
</dbReference>
<dbReference type="Gene3D" id="3.30.450.20">
    <property type="entry name" value="PAS domain"/>
    <property type="match status" value="2"/>
</dbReference>
<dbReference type="InterPro" id="IPR043128">
    <property type="entry name" value="Rev_trsase/Diguanyl_cyclase"/>
</dbReference>
<dbReference type="GO" id="GO:0016020">
    <property type="term" value="C:membrane"/>
    <property type="evidence" value="ECO:0007669"/>
    <property type="project" value="UniProtKB-UniRule"/>
</dbReference>
<dbReference type="InterPro" id="IPR035965">
    <property type="entry name" value="PAS-like_dom_sf"/>
</dbReference>
<dbReference type="InterPro" id="IPR005330">
    <property type="entry name" value="MHYT_dom"/>
</dbReference>
<dbReference type="InterPro" id="IPR013655">
    <property type="entry name" value="PAS_fold_3"/>
</dbReference>
<feature type="transmembrane region" description="Helical" evidence="5">
    <location>
        <begin position="153"/>
        <end position="175"/>
    </location>
</feature>
<keyword evidence="5" id="KW-0472">Membrane</keyword>
<dbReference type="PROSITE" id="PS50113">
    <property type="entry name" value="PAC"/>
    <property type="match status" value="2"/>
</dbReference>
<dbReference type="InterPro" id="IPR000160">
    <property type="entry name" value="GGDEF_dom"/>
</dbReference>
<dbReference type="InterPro" id="IPR000700">
    <property type="entry name" value="PAS-assoc_C"/>
</dbReference>
<evidence type="ECO:0000259" key="9">
    <source>
        <dbReference type="PROSITE" id="PS50887"/>
    </source>
</evidence>
<dbReference type="InterPro" id="IPR052155">
    <property type="entry name" value="Biofilm_reg_signaling"/>
</dbReference>
<proteinExistence type="predicted"/>
<dbReference type="InterPro" id="IPR001610">
    <property type="entry name" value="PAC"/>
</dbReference>
<feature type="domain" description="PAS" evidence="6">
    <location>
        <begin position="357"/>
        <end position="405"/>
    </location>
</feature>
<feature type="domain" description="EAL" evidence="8">
    <location>
        <begin position="663"/>
        <end position="917"/>
    </location>
</feature>
<dbReference type="PROSITE" id="PS50883">
    <property type="entry name" value="EAL"/>
    <property type="match status" value="1"/>
</dbReference>
<comment type="cofactor">
    <cofactor evidence="1">
        <name>Mg(2+)</name>
        <dbReference type="ChEBI" id="CHEBI:18420"/>
    </cofactor>
</comment>
<feature type="domain" description="MHYT" evidence="10">
    <location>
        <begin position="22"/>
        <end position="209"/>
    </location>
</feature>
<reference evidence="11 12" key="1">
    <citation type="submission" date="2016-11" db="EMBL/GenBank/DDBJ databases">
        <title>Mixed transmission modes and dynamic genome evolution in an obligate animal-bacterial symbiosis.</title>
        <authorList>
            <person name="Russell S.L."/>
            <person name="Corbett-Detig R.B."/>
            <person name="Cavanaugh C.M."/>
        </authorList>
    </citation>
    <scope>NUCLEOTIDE SEQUENCE [LARGE SCALE GENOMIC DNA]</scope>
    <source>
        <strain evidence="11">MA-KB16</strain>
    </source>
</reference>
<dbReference type="Pfam" id="PF00990">
    <property type="entry name" value="GGDEF"/>
    <property type="match status" value="1"/>
</dbReference>
<feature type="transmembrane region" description="Helical" evidence="5">
    <location>
        <begin position="127"/>
        <end position="147"/>
    </location>
</feature>
<dbReference type="EC" id="3.1.4.52" evidence="2"/>
<evidence type="ECO:0000256" key="1">
    <source>
        <dbReference type="ARBA" id="ARBA00001946"/>
    </source>
</evidence>
<dbReference type="InterPro" id="IPR035919">
    <property type="entry name" value="EAL_sf"/>
</dbReference>
<evidence type="ECO:0000259" key="10">
    <source>
        <dbReference type="PROSITE" id="PS50924"/>
    </source>
</evidence>
<dbReference type="GO" id="GO:0071111">
    <property type="term" value="F:cyclic-guanylate-specific phosphodiesterase activity"/>
    <property type="evidence" value="ECO:0007669"/>
    <property type="project" value="UniProtKB-EC"/>
</dbReference>
<dbReference type="NCBIfam" id="TIGR00254">
    <property type="entry name" value="GGDEF"/>
    <property type="match status" value="1"/>
</dbReference>
<sequence>MFDIEGLINFRPEEGLVHAYSYNLIWVSVSIALVILASYVALRLSEKIERINEEKDKNLLSFLGAITMGLGIWTMHFVGMLAIDMSHTPDFRPLTTLLSIFPGILGAIISLCLLLRLDMRLPLFIRSALLGSCILIMHYIGMTGMIFEGRLGYDPLLFSISFIVALTSSYFALYLKEKMENLFPIVTATGFGIAVSATHFTGMEATYFFKASASLSPSDIFITELSAVKISATLLFLSIGTAALTLITMMTATSRQLRRSERRWNEILGYADGEFPETGAAVFKAIHPQDVKSVTKGVRQYMREGGDSSYTADFRMRTKSGDWKWVAARGKIVARDAQGNPVRIIGTHTDISDRKLAEEQMRIAASAFESQQGMMITDEQKRILQMNHAFIKMSGYSEAEILGRTPRMFKSGRHDGVFYKEMWETISQNGYWHGEIWDKRKNGDIFPKWLSITAVANSDGKVTHYVGVHTDITERKNAEQKIESLAFFDQLTGLPNRTLLLDRLKQLIAVSMRNSQYSAMLMIDLDHFKNLNDTLGHDKGDIFLAQVARRLEDCTRAIDTVARLGGDEFIIILPELSPDKKRAADLAEKVTEKILEALNQDYKLDGNFHHSSASIGVCLFGTESITTEDLMKQADLAMYKSKSAGRNAISFYDPEMQSSVLKRTALEKDLRNAIEQQQFTLQYQPQVDINGRITGAEALLRWLCPGRGAVSPREFIPLAEETRLIIPVGEWVLETACAQLAVWAKRADMSHLKIAINVSPIQFAKADFVEQVLSTVKNTGIKPDRLKLELTESHLLHNIEDIISKMQVLGDAGISFSLDDFGTGYSSLSYLKRLPLWQLKIDKSFVRDILTEPNDAEIAKTIVALANSLGLEVIAEGVETDSQQASLAKLGCYHYQGYLFSRSLPIKEFDAWCHEWSGNKMVKQESAQQLLI</sequence>
<dbReference type="EMBL" id="MPNX01000004">
    <property type="protein sequence ID" value="OOY35413.1"/>
    <property type="molecule type" value="Genomic_DNA"/>
</dbReference>
<dbReference type="CDD" id="cd00130">
    <property type="entry name" value="PAS"/>
    <property type="match status" value="2"/>
</dbReference>
<dbReference type="SMART" id="SM00086">
    <property type="entry name" value="PAC"/>
    <property type="match status" value="2"/>
</dbReference>
<dbReference type="SUPFAM" id="SSF55073">
    <property type="entry name" value="Nucleotide cyclase"/>
    <property type="match status" value="1"/>
</dbReference>
<dbReference type="FunFam" id="3.20.20.450:FF:000001">
    <property type="entry name" value="Cyclic di-GMP phosphodiesterase yahA"/>
    <property type="match status" value="1"/>
</dbReference>
<comment type="catalytic activity">
    <reaction evidence="4">
        <text>3',3'-c-di-GMP + H2O = 5'-phosphoguanylyl(3'-&gt;5')guanosine + H(+)</text>
        <dbReference type="Rhea" id="RHEA:24902"/>
        <dbReference type="ChEBI" id="CHEBI:15377"/>
        <dbReference type="ChEBI" id="CHEBI:15378"/>
        <dbReference type="ChEBI" id="CHEBI:58754"/>
        <dbReference type="ChEBI" id="CHEBI:58805"/>
        <dbReference type="EC" id="3.1.4.52"/>
    </reaction>
    <physiologicalReaction direction="left-to-right" evidence="4">
        <dbReference type="Rhea" id="RHEA:24903"/>
    </physiologicalReaction>
</comment>
<evidence type="ECO:0000256" key="3">
    <source>
        <dbReference type="ARBA" id="ARBA00022636"/>
    </source>
</evidence>
<keyword evidence="5" id="KW-1133">Transmembrane helix</keyword>
<feature type="domain" description="PAC" evidence="7">
    <location>
        <begin position="432"/>
        <end position="484"/>
    </location>
</feature>
<dbReference type="Pfam" id="PF08447">
    <property type="entry name" value="PAS_3"/>
    <property type="match status" value="1"/>
</dbReference>
<feature type="transmembrane region" description="Helical" evidence="5">
    <location>
        <begin position="182"/>
        <end position="200"/>
    </location>
</feature>
<dbReference type="PROSITE" id="PS50924">
    <property type="entry name" value="MHYT"/>
    <property type="match status" value="1"/>
</dbReference>
<dbReference type="CDD" id="cd01948">
    <property type="entry name" value="EAL"/>
    <property type="match status" value="1"/>
</dbReference>
<dbReference type="FunFam" id="3.30.70.270:FF:000001">
    <property type="entry name" value="Diguanylate cyclase domain protein"/>
    <property type="match status" value="1"/>
</dbReference>
<dbReference type="SMART" id="SM00052">
    <property type="entry name" value="EAL"/>
    <property type="match status" value="1"/>
</dbReference>
<evidence type="ECO:0000259" key="7">
    <source>
        <dbReference type="PROSITE" id="PS50113"/>
    </source>
</evidence>
<dbReference type="SUPFAM" id="SSF141868">
    <property type="entry name" value="EAL domain-like"/>
    <property type="match status" value="1"/>
</dbReference>
<dbReference type="SMART" id="SM00267">
    <property type="entry name" value="GGDEF"/>
    <property type="match status" value="1"/>
</dbReference>
<feature type="domain" description="GGDEF" evidence="9">
    <location>
        <begin position="516"/>
        <end position="654"/>
    </location>
</feature>
<evidence type="ECO:0000313" key="11">
    <source>
        <dbReference type="EMBL" id="OOY35413.1"/>
    </source>
</evidence>
<dbReference type="InterPro" id="IPR001633">
    <property type="entry name" value="EAL_dom"/>
</dbReference>
<dbReference type="Proteomes" id="UP000190962">
    <property type="component" value="Unassembled WGS sequence"/>
</dbReference>
<feature type="domain" description="PAC" evidence="7">
    <location>
        <begin position="310"/>
        <end position="363"/>
    </location>
</feature>